<dbReference type="AlphaFoldDB" id="A0A6I7HRU2"/>
<organism evidence="1 2">
    <name type="scientific">Ciceribacter lividus</name>
    <dbReference type="NCBI Taxonomy" id="1197950"/>
    <lineage>
        <taxon>Bacteria</taxon>
        <taxon>Pseudomonadati</taxon>
        <taxon>Pseudomonadota</taxon>
        <taxon>Alphaproteobacteria</taxon>
        <taxon>Hyphomicrobiales</taxon>
        <taxon>Rhizobiaceae</taxon>
        <taxon>Ciceribacter</taxon>
    </lineage>
</organism>
<evidence type="ECO:0000313" key="2">
    <source>
        <dbReference type="Proteomes" id="UP000252582"/>
    </source>
</evidence>
<proteinExistence type="predicted"/>
<dbReference type="EMBL" id="QPIX01000003">
    <property type="protein sequence ID" value="RCW27403.1"/>
    <property type="molecule type" value="Genomic_DNA"/>
</dbReference>
<keyword evidence="2" id="KW-1185">Reference proteome</keyword>
<name>A0A6I7HRU2_9HYPH</name>
<reference evidence="1 2" key="1">
    <citation type="submission" date="2018-07" db="EMBL/GenBank/DDBJ databases">
        <title>Genomic Encyclopedia of Type Strains, Phase IV (KMG-IV): sequencing the most valuable type-strain genomes for metagenomic binning, comparative biology and taxonomic classification.</title>
        <authorList>
            <person name="Goeker M."/>
        </authorList>
    </citation>
    <scope>NUCLEOTIDE SEQUENCE [LARGE SCALE GENOMIC DNA]</scope>
    <source>
        <strain evidence="1 2">DSM 25528</strain>
    </source>
</reference>
<sequence length="189" mass="20126">MARAVRVPFRSVWFKLRVGRDRQVAAPFHGTRTKTSGTNASGESVVYIISFLMTGNVEAGAAYLLRVVQSLQTVCPGRNSKIEVGMRQNCPVMGQFSGSDIKFAECLQLKFSTRGSSFATFLRETSKAAKVISGGCALLRAKSVEAERSAAAPLIGRGNSEAPCVGDSCNENGADLAARPFVIRQCGSA</sequence>
<accession>A0A6I7HRU2</accession>
<evidence type="ECO:0000313" key="1">
    <source>
        <dbReference type="EMBL" id="RCW27403.1"/>
    </source>
</evidence>
<dbReference type="Proteomes" id="UP000252582">
    <property type="component" value="Unassembled WGS sequence"/>
</dbReference>
<gene>
    <name evidence="1" type="ORF">DFR48_103367</name>
</gene>
<protein>
    <submittedName>
        <fullName evidence="1">Uncharacterized protein</fullName>
    </submittedName>
</protein>
<comment type="caution">
    <text evidence="1">The sequence shown here is derived from an EMBL/GenBank/DDBJ whole genome shotgun (WGS) entry which is preliminary data.</text>
</comment>